<gene>
    <name evidence="2" type="ORF">NCTC12722_01168</name>
</gene>
<dbReference type="AlphaFoldDB" id="A0A380W7B6"/>
<evidence type="ECO:0000313" key="3">
    <source>
        <dbReference type="Proteomes" id="UP000254343"/>
    </source>
</evidence>
<feature type="chain" id="PRO_5017012950" description="Cysteine rich repeat" evidence="1">
    <location>
        <begin position="28"/>
        <end position="75"/>
    </location>
</feature>
<accession>A0A380W7B6</accession>
<evidence type="ECO:0000313" key="2">
    <source>
        <dbReference type="EMBL" id="SUU83987.1"/>
    </source>
</evidence>
<evidence type="ECO:0000256" key="1">
    <source>
        <dbReference type="SAM" id="SignalP"/>
    </source>
</evidence>
<reference evidence="2 3" key="1">
    <citation type="submission" date="2018-06" db="EMBL/GenBank/DDBJ databases">
        <authorList>
            <consortium name="Pathogen Informatics"/>
            <person name="Doyle S."/>
        </authorList>
    </citation>
    <scope>NUCLEOTIDE SEQUENCE [LARGE SCALE GENOMIC DNA]</scope>
    <source>
        <strain evidence="2 3">NCTC12722</strain>
    </source>
</reference>
<name>A0A380W7B6_AFIFE</name>
<sequence length="75" mass="8244">MKLSAVRIWSLAALALMAFMSAGAAHAAGTLEQRRACRADAKKFCGEYIPNVRRITACMEANKQRLTPACRAQFK</sequence>
<dbReference type="EMBL" id="UIGB01000001">
    <property type="protein sequence ID" value="SUU83987.1"/>
    <property type="molecule type" value="Genomic_DNA"/>
</dbReference>
<dbReference type="Proteomes" id="UP000254343">
    <property type="component" value="Unassembled WGS sequence"/>
</dbReference>
<proteinExistence type="predicted"/>
<organism evidence="2 3">
    <name type="scientific">Afipia felis</name>
    <name type="common">Cat scratch disease bacillus</name>
    <dbReference type="NCBI Taxonomy" id="1035"/>
    <lineage>
        <taxon>Bacteria</taxon>
        <taxon>Pseudomonadati</taxon>
        <taxon>Pseudomonadota</taxon>
        <taxon>Alphaproteobacteria</taxon>
        <taxon>Hyphomicrobiales</taxon>
        <taxon>Nitrobacteraceae</taxon>
        <taxon>Afipia</taxon>
    </lineage>
</organism>
<evidence type="ECO:0008006" key="4">
    <source>
        <dbReference type="Google" id="ProtNLM"/>
    </source>
</evidence>
<keyword evidence="1" id="KW-0732">Signal</keyword>
<dbReference type="OrthoDB" id="8245037at2"/>
<protein>
    <recommendedName>
        <fullName evidence="4">Cysteine rich repeat</fullName>
    </recommendedName>
</protein>
<feature type="signal peptide" evidence="1">
    <location>
        <begin position="1"/>
        <end position="27"/>
    </location>
</feature>